<dbReference type="PROSITE" id="PS50089">
    <property type="entry name" value="ZF_RING_2"/>
    <property type="match status" value="1"/>
</dbReference>
<dbReference type="Gene3D" id="3.30.40.10">
    <property type="entry name" value="Zinc/RING finger domain, C3HC4 (zinc finger)"/>
    <property type="match status" value="1"/>
</dbReference>
<dbReference type="PROSITE" id="PS51257">
    <property type="entry name" value="PROKAR_LIPOPROTEIN"/>
    <property type="match status" value="1"/>
</dbReference>
<dbReference type="SUPFAM" id="SSF57850">
    <property type="entry name" value="RING/U-box"/>
    <property type="match status" value="1"/>
</dbReference>
<feature type="transmembrane region" description="Helical" evidence="2">
    <location>
        <begin position="308"/>
        <end position="330"/>
    </location>
</feature>
<reference evidence="4 5" key="1">
    <citation type="submission" date="2016-04" db="EMBL/GenBank/DDBJ databases">
        <title>A degradative enzymes factory behind the ericoid mycorrhizal symbiosis.</title>
        <authorList>
            <consortium name="DOE Joint Genome Institute"/>
            <person name="Martino E."/>
            <person name="Morin E."/>
            <person name="Grelet G."/>
            <person name="Kuo A."/>
            <person name="Kohler A."/>
            <person name="Daghino S."/>
            <person name="Barry K."/>
            <person name="Choi C."/>
            <person name="Cichocki N."/>
            <person name="Clum A."/>
            <person name="Copeland A."/>
            <person name="Hainaut M."/>
            <person name="Haridas S."/>
            <person name="Labutti K."/>
            <person name="Lindquist E."/>
            <person name="Lipzen A."/>
            <person name="Khouja H.-R."/>
            <person name="Murat C."/>
            <person name="Ohm R."/>
            <person name="Olson A."/>
            <person name="Spatafora J."/>
            <person name="Veneault-Fourrey C."/>
            <person name="Henrissat B."/>
            <person name="Grigoriev I."/>
            <person name="Martin F."/>
            <person name="Perotto S."/>
        </authorList>
    </citation>
    <scope>NUCLEOTIDE SEQUENCE [LARGE SCALE GENOMIC DNA]</scope>
    <source>
        <strain evidence="4 5">E</strain>
    </source>
</reference>
<dbReference type="Pfam" id="PF13639">
    <property type="entry name" value="zf-RING_2"/>
    <property type="match status" value="1"/>
</dbReference>
<dbReference type="InterPro" id="IPR013083">
    <property type="entry name" value="Znf_RING/FYVE/PHD"/>
</dbReference>
<sequence length="334" mass="37752">MCRVHTERFHWLCAHYSWLTACEENGSCRGCRKQHAYRLQICYNFVCPSCRGSDPNIHEPQDDGLPIEARTGEDRKLLEAYKGRVYRRGHEAEVERISLERRVQAYDDAYGLYQRAYKARIGPAIRKPDPDLVGVLAARVPPRCLPLQFLPNKYLTDSSEFSSPAIMVVSPGLIPRDLDKCGVCWGSLVGTGDAACEGGLPRMLPCGHIYGKKCISKVFEQISSCPYCTRKYTIRRRGKQRMDPVNEVIDGLMEDPRLEPEWLFARNVVMRILTPFVLAVVLTMDVGPKVGANGREMLIGRAKLSVKIGVWAACIALSPAMYGYLLWVYWTGHH</sequence>
<dbReference type="AlphaFoldDB" id="A0A2J6TKP6"/>
<keyword evidence="1" id="KW-0862">Zinc</keyword>
<dbReference type="Proteomes" id="UP000235371">
    <property type="component" value="Unassembled WGS sequence"/>
</dbReference>
<name>A0A2J6TKP6_9HELO</name>
<evidence type="ECO:0000259" key="3">
    <source>
        <dbReference type="PROSITE" id="PS50089"/>
    </source>
</evidence>
<evidence type="ECO:0000256" key="1">
    <source>
        <dbReference type="PROSITE-ProRule" id="PRU00175"/>
    </source>
</evidence>
<proteinExistence type="predicted"/>
<protein>
    <recommendedName>
        <fullName evidence="3">RING-type domain-containing protein</fullName>
    </recommendedName>
</protein>
<evidence type="ECO:0000313" key="4">
    <source>
        <dbReference type="EMBL" id="PMD63548.1"/>
    </source>
</evidence>
<keyword evidence="1" id="KW-0479">Metal-binding</keyword>
<dbReference type="EMBL" id="KZ613780">
    <property type="protein sequence ID" value="PMD63548.1"/>
    <property type="molecule type" value="Genomic_DNA"/>
</dbReference>
<evidence type="ECO:0000256" key="2">
    <source>
        <dbReference type="SAM" id="Phobius"/>
    </source>
</evidence>
<dbReference type="InterPro" id="IPR001841">
    <property type="entry name" value="Znf_RING"/>
</dbReference>
<organism evidence="4 5">
    <name type="scientific">Hyaloscypha bicolor E</name>
    <dbReference type="NCBI Taxonomy" id="1095630"/>
    <lineage>
        <taxon>Eukaryota</taxon>
        <taxon>Fungi</taxon>
        <taxon>Dikarya</taxon>
        <taxon>Ascomycota</taxon>
        <taxon>Pezizomycotina</taxon>
        <taxon>Leotiomycetes</taxon>
        <taxon>Helotiales</taxon>
        <taxon>Hyaloscyphaceae</taxon>
        <taxon>Hyaloscypha</taxon>
        <taxon>Hyaloscypha bicolor</taxon>
    </lineage>
</organism>
<dbReference type="RefSeq" id="XP_024740452.1">
    <property type="nucleotide sequence ID" value="XM_024879632.1"/>
</dbReference>
<keyword evidence="5" id="KW-1185">Reference proteome</keyword>
<dbReference type="STRING" id="1095630.A0A2J6TKP6"/>
<dbReference type="GeneID" id="36587709"/>
<gene>
    <name evidence="4" type="ORF">K444DRAFT_609751</name>
</gene>
<keyword evidence="2" id="KW-1133">Transmembrane helix</keyword>
<evidence type="ECO:0000313" key="5">
    <source>
        <dbReference type="Proteomes" id="UP000235371"/>
    </source>
</evidence>
<keyword evidence="1" id="KW-0863">Zinc-finger</keyword>
<keyword evidence="2" id="KW-0472">Membrane</keyword>
<accession>A0A2J6TKP6</accession>
<keyword evidence="2" id="KW-0812">Transmembrane</keyword>
<feature type="domain" description="RING-type" evidence="3">
    <location>
        <begin position="181"/>
        <end position="229"/>
    </location>
</feature>
<dbReference type="GO" id="GO:0008270">
    <property type="term" value="F:zinc ion binding"/>
    <property type="evidence" value="ECO:0007669"/>
    <property type="project" value="UniProtKB-KW"/>
</dbReference>
<dbReference type="OrthoDB" id="3801431at2759"/>
<dbReference type="InParanoid" id="A0A2J6TKP6"/>